<dbReference type="OMA" id="RINDKGP"/>
<evidence type="ECO:0000313" key="1">
    <source>
        <dbReference type="EMBL" id="SPP80018.1"/>
    </source>
</evidence>
<dbReference type="EMBL" id="OUUW01000004">
    <property type="protein sequence ID" value="SPP80018.1"/>
    <property type="molecule type" value="Genomic_DNA"/>
</dbReference>
<reference evidence="2" key="1">
    <citation type="submission" date="2018-01" db="EMBL/GenBank/DDBJ databases">
        <authorList>
            <person name="Alioto T."/>
            <person name="Alioto T."/>
        </authorList>
    </citation>
    <scope>NUCLEOTIDE SEQUENCE [LARGE SCALE GENOMIC DNA]</scope>
</reference>
<organism evidence="1 2">
    <name type="scientific">Drosophila guanche</name>
    <name type="common">Fruit fly</name>
    <dbReference type="NCBI Taxonomy" id="7266"/>
    <lineage>
        <taxon>Eukaryota</taxon>
        <taxon>Metazoa</taxon>
        <taxon>Ecdysozoa</taxon>
        <taxon>Arthropoda</taxon>
        <taxon>Hexapoda</taxon>
        <taxon>Insecta</taxon>
        <taxon>Pterygota</taxon>
        <taxon>Neoptera</taxon>
        <taxon>Endopterygota</taxon>
        <taxon>Diptera</taxon>
        <taxon>Brachycera</taxon>
        <taxon>Muscomorpha</taxon>
        <taxon>Ephydroidea</taxon>
        <taxon>Drosophilidae</taxon>
        <taxon>Drosophila</taxon>
        <taxon>Sophophora</taxon>
    </lineage>
</organism>
<name>A0A3B0K913_DROGU</name>
<proteinExistence type="predicted"/>
<gene>
    <name evidence="1" type="ORF">DGUA_6G012954</name>
</gene>
<dbReference type="AlphaFoldDB" id="A0A3B0K913"/>
<accession>A0A3B0K913</accession>
<dbReference type="Proteomes" id="UP000268350">
    <property type="component" value="Unassembled WGS sequence"/>
</dbReference>
<protein>
    <submittedName>
        <fullName evidence="1">Blast:Selenoprotein BthD</fullName>
    </submittedName>
</protein>
<sequence>MSDKKALNPHQPVLYIDHCRYRENYRREALLLHASLVEALRALHPHVNLQLRINENGPPEEGAFEVAIAATPTASSSDRQQIWTGLRRVPFSSKVPHVDDIITSVCHALNLVRDDDSTMKESHRKIMTNLRRSRNIQYEEEE</sequence>
<dbReference type="OrthoDB" id="1933874at2759"/>
<keyword evidence="2" id="KW-1185">Reference proteome</keyword>
<evidence type="ECO:0000313" key="2">
    <source>
        <dbReference type="Proteomes" id="UP000268350"/>
    </source>
</evidence>